<keyword evidence="1" id="KW-0472">Membrane</keyword>
<proteinExistence type="predicted"/>
<feature type="transmembrane region" description="Helical" evidence="1">
    <location>
        <begin position="310"/>
        <end position="329"/>
    </location>
</feature>
<evidence type="ECO:0000256" key="1">
    <source>
        <dbReference type="SAM" id="Phobius"/>
    </source>
</evidence>
<feature type="transmembrane region" description="Helical" evidence="1">
    <location>
        <begin position="33"/>
        <end position="55"/>
    </location>
</feature>
<feature type="transmembrane region" description="Helical" evidence="1">
    <location>
        <begin position="113"/>
        <end position="135"/>
    </location>
</feature>
<reference evidence="3 4" key="2">
    <citation type="submission" date="2018-02" db="EMBL/GenBank/DDBJ databases">
        <title>Subsurface microbial communities from deep shales in Ohio and West Virginia, USA.</title>
        <authorList>
            <person name="Wrighton K."/>
        </authorList>
    </citation>
    <scope>NUCLEOTIDE SEQUENCE [LARGE SCALE GENOMIC DNA]</scope>
    <source>
        <strain evidence="3 4">UTICA-S1B9</strain>
    </source>
</reference>
<gene>
    <name evidence="3" type="ORF">B0H24_101339</name>
    <name evidence="2" type="ORF">BY455_11439</name>
</gene>
<accession>A0A2S6G5V6</accession>
<evidence type="ECO:0000313" key="2">
    <source>
        <dbReference type="EMBL" id="PPK51243.1"/>
    </source>
</evidence>
<dbReference type="AlphaFoldDB" id="A0A2S6G5V6"/>
<keyword evidence="1" id="KW-1133">Transmembrane helix</keyword>
<dbReference type="RefSeq" id="WP_146082701.1">
    <property type="nucleotide sequence ID" value="NZ_PTIT01000014.1"/>
</dbReference>
<dbReference type="OrthoDB" id="6117836at2"/>
<keyword evidence="5" id="KW-1185">Reference proteome</keyword>
<evidence type="ECO:0000313" key="3">
    <source>
        <dbReference type="EMBL" id="PPK54512.1"/>
    </source>
</evidence>
<evidence type="ECO:0000313" key="5">
    <source>
        <dbReference type="Proteomes" id="UP000239648"/>
    </source>
</evidence>
<dbReference type="EMBL" id="PTIT01000014">
    <property type="protein sequence ID" value="PPK51243.1"/>
    <property type="molecule type" value="Genomic_DNA"/>
</dbReference>
<feature type="transmembrane region" description="Helical" evidence="1">
    <location>
        <begin position="221"/>
        <end position="242"/>
    </location>
</feature>
<dbReference type="EMBL" id="PTIU01000013">
    <property type="protein sequence ID" value="PPK54512.1"/>
    <property type="molecule type" value="Genomic_DNA"/>
</dbReference>
<reference evidence="2 5" key="1">
    <citation type="submission" date="2018-02" db="EMBL/GenBank/DDBJ databases">
        <title>Deep subsurface shale carbon reservoir microbial communities from Ohio and West Virginia, USA.</title>
        <authorList>
            <person name="Wrighton K."/>
        </authorList>
    </citation>
    <scope>NUCLEOTIDE SEQUENCE [LARGE SCALE GENOMIC DNA]</scope>
    <source>
        <strain evidence="2 5">UTICA-S1B6</strain>
    </source>
</reference>
<name>A0A2S6G5V6_9GAMM</name>
<sequence>MPASLQQAFYLASSWLWCIGAFLPVLLLRDYGWITLTAFTLANVIGAAAFGWVMTRNRQPTFLARHRRMLQVFSHVTIAFQLFFVVWLSALVGWWLLPVMLMLVGLFYRADSVIGWVAVGLFILSMAFFGGYLIAEPPMATITAQPGWWHTLLPLVLGFGLSPYLDLTFHRALERSPNPRLSFTLGFGVFFLTLLVFVFVYSGGLQAMAAGKGSLDVSLLWPVIAFIVMQTAFTVAVHLKEAQRHQPKPWRSRLVAYGAYLVGLSVLLGLGTTARVPWLDLPMTELLYKGFLLFYGLVFPLYLLLGKRPAYFWGALLVAVVPYSVGFLVGGDALVALSVSMVFVAGFVVVRFVRGGDRITAQSTK</sequence>
<protein>
    <submittedName>
        <fullName evidence="3">Uncharacterized protein</fullName>
    </submittedName>
</protein>
<dbReference type="Proteomes" id="UP000239648">
    <property type="component" value="Unassembled WGS sequence"/>
</dbReference>
<dbReference type="Proteomes" id="UP000239446">
    <property type="component" value="Unassembled WGS sequence"/>
</dbReference>
<feature type="transmembrane region" description="Helical" evidence="1">
    <location>
        <begin position="254"/>
        <end position="274"/>
    </location>
</feature>
<feature type="transmembrane region" description="Helical" evidence="1">
    <location>
        <begin position="286"/>
        <end position="305"/>
    </location>
</feature>
<comment type="caution">
    <text evidence="3">The sequence shown here is derived from an EMBL/GenBank/DDBJ whole genome shotgun (WGS) entry which is preliminary data.</text>
</comment>
<feature type="transmembrane region" description="Helical" evidence="1">
    <location>
        <begin position="335"/>
        <end position="353"/>
    </location>
</feature>
<feature type="transmembrane region" description="Helical" evidence="1">
    <location>
        <begin position="181"/>
        <end position="201"/>
    </location>
</feature>
<organism evidence="3 4">
    <name type="scientific">Marinobacter persicus</name>
    <dbReference type="NCBI Taxonomy" id="930118"/>
    <lineage>
        <taxon>Bacteria</taxon>
        <taxon>Pseudomonadati</taxon>
        <taxon>Pseudomonadota</taxon>
        <taxon>Gammaproteobacteria</taxon>
        <taxon>Pseudomonadales</taxon>
        <taxon>Marinobacteraceae</taxon>
        <taxon>Marinobacter</taxon>
    </lineage>
</organism>
<feature type="transmembrane region" description="Helical" evidence="1">
    <location>
        <begin position="7"/>
        <end position="27"/>
    </location>
</feature>
<keyword evidence="1" id="KW-0812">Transmembrane</keyword>
<evidence type="ECO:0000313" key="4">
    <source>
        <dbReference type="Proteomes" id="UP000239446"/>
    </source>
</evidence>